<feature type="compositionally biased region" description="Basic and acidic residues" evidence="1">
    <location>
        <begin position="53"/>
        <end position="72"/>
    </location>
</feature>
<dbReference type="AlphaFoldDB" id="A0A9Q3CZC8"/>
<name>A0A9Q3CZC8_9BASI</name>
<protein>
    <submittedName>
        <fullName evidence="2">Uncharacterized protein</fullName>
    </submittedName>
</protein>
<feature type="region of interest" description="Disordered" evidence="1">
    <location>
        <begin position="53"/>
        <end position="102"/>
    </location>
</feature>
<dbReference type="EMBL" id="AVOT02011642">
    <property type="protein sequence ID" value="MBW0492555.1"/>
    <property type="molecule type" value="Genomic_DNA"/>
</dbReference>
<gene>
    <name evidence="2" type="ORF">O181_032270</name>
</gene>
<evidence type="ECO:0000313" key="3">
    <source>
        <dbReference type="Proteomes" id="UP000765509"/>
    </source>
</evidence>
<keyword evidence="3" id="KW-1185">Reference proteome</keyword>
<dbReference type="Proteomes" id="UP000765509">
    <property type="component" value="Unassembled WGS sequence"/>
</dbReference>
<sequence length="102" mass="11835">MPKPLAGGYELLLTHQEISGSEEDHRNLRRMESIVLQIQAQKDKELVEEPKYFIHRPEERAGNDPSFGERRPSGVNQLQTSSRSIQRKSQRTSEEEEGFKEQ</sequence>
<evidence type="ECO:0000256" key="1">
    <source>
        <dbReference type="SAM" id="MobiDB-lite"/>
    </source>
</evidence>
<organism evidence="2 3">
    <name type="scientific">Austropuccinia psidii MF-1</name>
    <dbReference type="NCBI Taxonomy" id="1389203"/>
    <lineage>
        <taxon>Eukaryota</taxon>
        <taxon>Fungi</taxon>
        <taxon>Dikarya</taxon>
        <taxon>Basidiomycota</taxon>
        <taxon>Pucciniomycotina</taxon>
        <taxon>Pucciniomycetes</taxon>
        <taxon>Pucciniales</taxon>
        <taxon>Sphaerophragmiaceae</taxon>
        <taxon>Austropuccinia</taxon>
    </lineage>
</organism>
<reference evidence="2" key="1">
    <citation type="submission" date="2021-03" db="EMBL/GenBank/DDBJ databases">
        <title>Draft genome sequence of rust myrtle Austropuccinia psidii MF-1, a brazilian biotype.</title>
        <authorList>
            <person name="Quecine M.C."/>
            <person name="Pachon D.M.R."/>
            <person name="Bonatelli M.L."/>
            <person name="Correr F.H."/>
            <person name="Franceschini L.M."/>
            <person name="Leite T.F."/>
            <person name="Margarido G.R.A."/>
            <person name="Almeida C.A."/>
            <person name="Ferrarezi J.A."/>
            <person name="Labate C.A."/>
        </authorList>
    </citation>
    <scope>NUCLEOTIDE SEQUENCE</scope>
    <source>
        <strain evidence="2">MF-1</strain>
    </source>
</reference>
<comment type="caution">
    <text evidence="2">The sequence shown here is derived from an EMBL/GenBank/DDBJ whole genome shotgun (WGS) entry which is preliminary data.</text>
</comment>
<evidence type="ECO:0000313" key="2">
    <source>
        <dbReference type="EMBL" id="MBW0492555.1"/>
    </source>
</evidence>
<accession>A0A9Q3CZC8</accession>
<feature type="compositionally biased region" description="Polar residues" evidence="1">
    <location>
        <begin position="74"/>
        <end position="84"/>
    </location>
</feature>
<proteinExistence type="predicted"/>